<protein>
    <submittedName>
        <fullName evidence="1">Uncharacterized protein</fullName>
    </submittedName>
</protein>
<organism evidence="1 2">
    <name type="scientific">Pseudomonas mangiferae</name>
    <dbReference type="NCBI Taxonomy" id="2593654"/>
    <lineage>
        <taxon>Bacteria</taxon>
        <taxon>Pseudomonadati</taxon>
        <taxon>Pseudomonadota</taxon>
        <taxon>Gammaproteobacteria</taxon>
        <taxon>Pseudomonadales</taxon>
        <taxon>Pseudomonadaceae</taxon>
        <taxon>Pseudomonas</taxon>
    </lineage>
</organism>
<dbReference type="AlphaFoldDB" id="A0A553H027"/>
<dbReference type="EMBL" id="VJOY01000005">
    <property type="protein sequence ID" value="TRX75111.1"/>
    <property type="molecule type" value="Genomic_DNA"/>
</dbReference>
<dbReference type="RefSeq" id="WP_143487847.1">
    <property type="nucleotide sequence ID" value="NZ_VJOY01000005.1"/>
</dbReference>
<name>A0A553H027_9PSED</name>
<sequence length="86" mass="8995">MQISGSAFYSGLNTVQSGQRRIDQASVDIAGSSLARSRQSDAQARSNVDLPDAMVSLTTGKLEAEAGARVLKTADDVLGTLIDIRA</sequence>
<keyword evidence="2" id="KW-1185">Reference proteome</keyword>
<dbReference type="OrthoDB" id="5705747at2"/>
<dbReference type="Proteomes" id="UP000315235">
    <property type="component" value="Unassembled WGS sequence"/>
</dbReference>
<reference evidence="1 2" key="1">
    <citation type="submission" date="2019-07" db="EMBL/GenBank/DDBJ databases">
        <title>Pseudomonas mangiferae sp. nov., isolated from bark of mango tree in Thailand.</title>
        <authorList>
            <person name="Srisuk N."/>
            <person name="Anurat P."/>
        </authorList>
    </citation>
    <scope>NUCLEOTIDE SEQUENCE [LARGE SCALE GENOMIC DNA]</scope>
    <source>
        <strain evidence="1 2">DMKU_BBB3-04</strain>
    </source>
</reference>
<evidence type="ECO:0000313" key="1">
    <source>
        <dbReference type="EMBL" id="TRX75111.1"/>
    </source>
</evidence>
<accession>A0A553H027</accession>
<proteinExistence type="predicted"/>
<comment type="caution">
    <text evidence="1">The sequence shown here is derived from an EMBL/GenBank/DDBJ whole genome shotgun (WGS) entry which is preliminary data.</text>
</comment>
<gene>
    <name evidence="1" type="ORF">FM069_08390</name>
</gene>
<evidence type="ECO:0000313" key="2">
    <source>
        <dbReference type="Proteomes" id="UP000315235"/>
    </source>
</evidence>